<dbReference type="EMBL" id="CVRQ01000079">
    <property type="protein sequence ID" value="CRL42643.1"/>
    <property type="molecule type" value="Genomic_DNA"/>
</dbReference>
<dbReference type="AlphaFoldDB" id="A0A0M6X0S5"/>
<reference evidence="3" key="1">
    <citation type="submission" date="2015-05" db="EMBL/GenBank/DDBJ databases">
        <authorList>
            <consortium name="Pathogen Informatics"/>
        </authorList>
    </citation>
    <scope>NUCLEOTIDE SEQUENCE [LARGE SCALE GENOMIC DNA]</scope>
    <source>
        <strain evidence="3">T1-815</strain>
    </source>
</reference>
<evidence type="ECO:0000256" key="1">
    <source>
        <dbReference type="SAM" id="MobiDB-lite"/>
    </source>
</evidence>
<dbReference type="Proteomes" id="UP000049472">
    <property type="component" value="Unassembled WGS sequence"/>
</dbReference>
<protein>
    <submittedName>
        <fullName evidence="2">Uncharacterized protein</fullName>
    </submittedName>
</protein>
<gene>
    <name evidence="2" type="ORF">T1815_28781</name>
</gene>
<dbReference type="RefSeq" id="WP_306778412.1">
    <property type="nucleotide sequence ID" value="NZ_CVRQ01000079.1"/>
</dbReference>
<feature type="compositionally biased region" description="Polar residues" evidence="1">
    <location>
        <begin position="21"/>
        <end position="30"/>
    </location>
</feature>
<name>A0A0M6X0S5_9FIRM</name>
<accession>A0A0M6X0S5</accession>
<organism evidence="2 3">
    <name type="scientific">Agathobacter rectalis</name>
    <dbReference type="NCBI Taxonomy" id="39491"/>
    <lineage>
        <taxon>Bacteria</taxon>
        <taxon>Bacillati</taxon>
        <taxon>Bacillota</taxon>
        <taxon>Clostridia</taxon>
        <taxon>Lachnospirales</taxon>
        <taxon>Lachnospiraceae</taxon>
        <taxon>Agathobacter</taxon>
    </lineage>
</organism>
<feature type="region of interest" description="Disordered" evidence="1">
    <location>
        <begin position="21"/>
        <end position="41"/>
    </location>
</feature>
<keyword evidence="3" id="KW-1185">Reference proteome</keyword>
<evidence type="ECO:0000313" key="3">
    <source>
        <dbReference type="Proteomes" id="UP000049472"/>
    </source>
</evidence>
<proteinExistence type="predicted"/>
<sequence length="41" mass="4700">MEYSDIKTNVYKTKNDAQQEINSIGRTVTGTPDKVNREPEE</sequence>
<evidence type="ECO:0000313" key="2">
    <source>
        <dbReference type="EMBL" id="CRL42643.1"/>
    </source>
</evidence>